<keyword evidence="3" id="KW-0645">Protease</keyword>
<evidence type="ECO:0000256" key="1">
    <source>
        <dbReference type="SAM" id="Phobius"/>
    </source>
</evidence>
<comment type="caution">
    <text evidence="3">The sequence shown here is derived from an EMBL/GenBank/DDBJ whole genome shotgun (WGS) entry which is preliminary data.</text>
</comment>
<protein>
    <submittedName>
        <fullName evidence="3">Protease</fullName>
    </submittedName>
</protein>
<keyword evidence="1" id="KW-1133">Transmembrane helix</keyword>
<dbReference type="AlphaFoldDB" id="A0A7X2Z8T2"/>
<feature type="domain" description="Membrane protein NfeD2 N-terminal transmembrane" evidence="2">
    <location>
        <begin position="1"/>
        <end position="103"/>
    </location>
</feature>
<keyword evidence="4" id="KW-1185">Reference proteome</keyword>
<proteinExistence type="predicted"/>
<dbReference type="InterPro" id="IPR012340">
    <property type="entry name" value="NA-bd_OB-fold"/>
</dbReference>
<dbReference type="RefSeq" id="WP_141334789.1">
    <property type="nucleotide sequence ID" value="NZ_WNZX01000002.1"/>
</dbReference>
<evidence type="ECO:0000259" key="2">
    <source>
        <dbReference type="Pfam" id="PF25842"/>
    </source>
</evidence>
<feature type="transmembrane region" description="Helical" evidence="1">
    <location>
        <begin position="6"/>
        <end position="27"/>
    </location>
</feature>
<sequence length="178" mass="18825">MQEVYTGLLVTGILFALVTVLLGDLLSNALDGMFGWMSGDLLHVFQPMVLFSAITVMGGSGLMLMRLTSLGTAYVLALASLAAVGTSVLVYLLYVKPMNNTDNSVAFSMNDLVGRIGEVSVPIPARGCGEVLYRMGGSVTNQIAESFDGIEIASGARVVTVEVREGSVWVSPLETNLE</sequence>
<organism evidence="3 4">
    <name type="scientific">Paenibacillus validus</name>
    <dbReference type="NCBI Taxonomy" id="44253"/>
    <lineage>
        <taxon>Bacteria</taxon>
        <taxon>Bacillati</taxon>
        <taxon>Bacillota</taxon>
        <taxon>Bacilli</taxon>
        <taxon>Bacillales</taxon>
        <taxon>Paenibacillaceae</taxon>
        <taxon>Paenibacillus</taxon>
    </lineage>
</organism>
<dbReference type="EMBL" id="WNZX01000002">
    <property type="protein sequence ID" value="MUG69706.1"/>
    <property type="molecule type" value="Genomic_DNA"/>
</dbReference>
<dbReference type="GO" id="GO:0006508">
    <property type="term" value="P:proteolysis"/>
    <property type="evidence" value="ECO:0007669"/>
    <property type="project" value="UniProtKB-KW"/>
</dbReference>
<keyword evidence="3" id="KW-0378">Hydrolase</keyword>
<evidence type="ECO:0000313" key="3">
    <source>
        <dbReference type="EMBL" id="MUG69706.1"/>
    </source>
</evidence>
<feature type="transmembrane region" description="Helical" evidence="1">
    <location>
        <begin position="48"/>
        <end position="67"/>
    </location>
</feature>
<dbReference type="Proteomes" id="UP000450917">
    <property type="component" value="Unassembled WGS sequence"/>
</dbReference>
<dbReference type="GO" id="GO:0008233">
    <property type="term" value="F:peptidase activity"/>
    <property type="evidence" value="ECO:0007669"/>
    <property type="project" value="UniProtKB-KW"/>
</dbReference>
<feature type="transmembrane region" description="Helical" evidence="1">
    <location>
        <begin position="73"/>
        <end position="94"/>
    </location>
</feature>
<accession>A0A7X2Z8T2</accession>
<dbReference type="Gene3D" id="2.40.50.140">
    <property type="entry name" value="Nucleic acid-binding proteins"/>
    <property type="match status" value="1"/>
</dbReference>
<keyword evidence="1" id="KW-0812">Transmembrane</keyword>
<dbReference type="Pfam" id="PF25842">
    <property type="entry name" value="NfeD_TM"/>
    <property type="match status" value="1"/>
</dbReference>
<evidence type="ECO:0000313" key="4">
    <source>
        <dbReference type="Proteomes" id="UP000450917"/>
    </source>
</evidence>
<gene>
    <name evidence="3" type="ORF">GNP93_03335</name>
</gene>
<name>A0A7X2Z8T2_9BACL</name>
<keyword evidence="1" id="KW-0472">Membrane</keyword>
<dbReference type="InterPro" id="IPR058653">
    <property type="entry name" value="NfeD2_TM"/>
</dbReference>
<reference evidence="3 4" key="1">
    <citation type="submission" date="2019-11" db="EMBL/GenBank/DDBJ databases">
        <title>Draft genome sequences of five Paenibacillus species of dairy origin.</title>
        <authorList>
            <person name="Olajide A.M."/>
            <person name="Chen S."/>
            <person name="Lapointe G."/>
        </authorList>
    </citation>
    <scope>NUCLEOTIDE SEQUENCE [LARGE SCALE GENOMIC DNA]</scope>
    <source>
        <strain evidence="3 4">2CS3</strain>
    </source>
</reference>